<protein>
    <submittedName>
        <fullName evidence="4">Translocation protein SEC72</fullName>
    </submittedName>
</protein>
<comment type="caution">
    <text evidence="4">The sequence shown here is derived from an EMBL/GenBank/DDBJ whole genome shotgun (WGS) entry which is preliminary data.</text>
</comment>
<dbReference type="SMART" id="SM00028">
    <property type="entry name" value="TPR"/>
    <property type="match status" value="3"/>
</dbReference>
<feature type="compositionally biased region" description="Low complexity" evidence="3">
    <location>
        <begin position="15"/>
        <end position="25"/>
    </location>
</feature>
<evidence type="ECO:0000256" key="3">
    <source>
        <dbReference type="SAM" id="MobiDB-lite"/>
    </source>
</evidence>
<dbReference type="PANTHER" id="PTHR22904">
    <property type="entry name" value="TPR REPEAT CONTAINING PROTEIN"/>
    <property type="match status" value="1"/>
</dbReference>
<evidence type="ECO:0000256" key="2">
    <source>
        <dbReference type="ARBA" id="ARBA00022803"/>
    </source>
</evidence>
<dbReference type="PANTHER" id="PTHR22904:SF523">
    <property type="entry name" value="STRESS-INDUCED-PHOSPHOPROTEIN 1"/>
    <property type="match status" value="1"/>
</dbReference>
<evidence type="ECO:0000313" key="4">
    <source>
        <dbReference type="EMBL" id="ODN96401.1"/>
    </source>
</evidence>
<reference evidence="4 5" key="1">
    <citation type="submission" date="2016-06" db="EMBL/GenBank/DDBJ databases">
        <title>Evolution of pathogenesis and genome organization in the Tremellales.</title>
        <authorList>
            <person name="Cuomo C."/>
            <person name="Litvintseva A."/>
            <person name="Heitman J."/>
            <person name="Chen Y."/>
            <person name="Sun S."/>
            <person name="Springer D."/>
            <person name="Dromer F."/>
            <person name="Young S."/>
            <person name="Zeng Q."/>
            <person name="Chapman S."/>
            <person name="Gujja S."/>
            <person name="Saif S."/>
            <person name="Birren B."/>
        </authorList>
    </citation>
    <scope>NUCLEOTIDE SEQUENCE [LARGE SCALE GENOMIC DNA]</scope>
    <source>
        <strain evidence="4 5">CBS 7118</strain>
    </source>
</reference>
<accession>A0A1E3J900</accession>
<dbReference type="OrthoDB" id="433738at2759"/>
<dbReference type="Proteomes" id="UP000094819">
    <property type="component" value="Unassembled WGS sequence"/>
</dbReference>
<dbReference type="InterPro" id="IPR019734">
    <property type="entry name" value="TPR_rpt"/>
</dbReference>
<proteinExistence type="predicted"/>
<sequence length="256" mass="28338">MAQQQPRPGPPPGMQPQQQQQSPLSPAHLEVLDSIPHTDVPHTLKMNAIPPNGPPDLAGKTFPVMLCKVHDHMKCDSCGVDFTGVNFIHQFLRFAPVEAIPPPPNVKPQPQRAQMVMALKDQGNAAFKVKKYDVAAQFYSKATDSALSRPPWEPAALGREEAIIMLGNRSASHAYMGNWPAALADAETCIALKRSWMKGHVRKARALMGMERYEEAKQAVVDGLQYEPREEDLNTFMKEIEEKIGETNASLSHTVK</sequence>
<keyword evidence="5" id="KW-1185">Reference proteome</keyword>
<evidence type="ECO:0000313" key="5">
    <source>
        <dbReference type="Proteomes" id="UP000094819"/>
    </source>
</evidence>
<evidence type="ECO:0000256" key="1">
    <source>
        <dbReference type="ARBA" id="ARBA00022737"/>
    </source>
</evidence>
<name>A0A1E3J900_9TREE</name>
<dbReference type="RefSeq" id="XP_019031647.1">
    <property type="nucleotide sequence ID" value="XM_019176237.1"/>
</dbReference>
<dbReference type="Gene3D" id="1.25.40.10">
    <property type="entry name" value="Tetratricopeptide repeat domain"/>
    <property type="match status" value="1"/>
</dbReference>
<keyword evidence="2" id="KW-0802">TPR repeat</keyword>
<keyword evidence="1" id="KW-0677">Repeat</keyword>
<dbReference type="InterPro" id="IPR011990">
    <property type="entry name" value="TPR-like_helical_dom_sf"/>
</dbReference>
<gene>
    <name evidence="4" type="ORF">L198_04115</name>
</gene>
<dbReference type="GeneID" id="30193328"/>
<organism evidence="4 5">
    <name type="scientific">Cryptococcus wingfieldii CBS 7118</name>
    <dbReference type="NCBI Taxonomy" id="1295528"/>
    <lineage>
        <taxon>Eukaryota</taxon>
        <taxon>Fungi</taxon>
        <taxon>Dikarya</taxon>
        <taxon>Basidiomycota</taxon>
        <taxon>Agaricomycotina</taxon>
        <taxon>Tremellomycetes</taxon>
        <taxon>Tremellales</taxon>
        <taxon>Cryptococcaceae</taxon>
        <taxon>Cryptococcus</taxon>
    </lineage>
</organism>
<feature type="region of interest" description="Disordered" evidence="3">
    <location>
        <begin position="1"/>
        <end position="25"/>
    </location>
</feature>
<dbReference type="GO" id="GO:0051879">
    <property type="term" value="F:Hsp90 protein binding"/>
    <property type="evidence" value="ECO:0007669"/>
    <property type="project" value="TreeGrafter"/>
</dbReference>
<dbReference type="EMBL" id="AWGH01000011">
    <property type="protein sequence ID" value="ODN96401.1"/>
    <property type="molecule type" value="Genomic_DNA"/>
</dbReference>
<dbReference type="SUPFAM" id="SSF48452">
    <property type="entry name" value="TPR-like"/>
    <property type="match status" value="1"/>
</dbReference>
<dbReference type="AlphaFoldDB" id="A0A1E3J900"/>